<feature type="compositionally biased region" description="Polar residues" evidence="1">
    <location>
        <begin position="946"/>
        <end position="965"/>
    </location>
</feature>
<proteinExistence type="predicted"/>
<feature type="region of interest" description="Disordered" evidence="1">
    <location>
        <begin position="221"/>
        <end position="271"/>
    </location>
</feature>
<feature type="region of interest" description="Disordered" evidence="1">
    <location>
        <begin position="311"/>
        <end position="569"/>
    </location>
</feature>
<feature type="compositionally biased region" description="Polar residues" evidence="1">
    <location>
        <begin position="358"/>
        <end position="378"/>
    </location>
</feature>
<feature type="region of interest" description="Disordered" evidence="1">
    <location>
        <begin position="946"/>
        <end position="980"/>
    </location>
</feature>
<feature type="region of interest" description="Disordered" evidence="1">
    <location>
        <begin position="50"/>
        <end position="176"/>
    </location>
</feature>
<reference evidence="2" key="1">
    <citation type="submission" date="2022-10" db="EMBL/GenBank/DDBJ databases">
        <title>Puccinia triticina Genome sequencing and assembly.</title>
        <authorList>
            <person name="Li C."/>
        </authorList>
    </citation>
    <scope>NUCLEOTIDE SEQUENCE</scope>
    <source>
        <strain evidence="2">Pt15</strain>
    </source>
</reference>
<protein>
    <submittedName>
        <fullName evidence="2">Uncharacterized protein</fullName>
    </submittedName>
</protein>
<feature type="compositionally biased region" description="Polar residues" evidence="1">
    <location>
        <begin position="76"/>
        <end position="85"/>
    </location>
</feature>
<dbReference type="Proteomes" id="UP001164743">
    <property type="component" value="Chromosome 2A"/>
</dbReference>
<evidence type="ECO:0000256" key="1">
    <source>
        <dbReference type="SAM" id="MobiDB-lite"/>
    </source>
</evidence>
<organism evidence="2 3">
    <name type="scientific">Puccinia triticina</name>
    <dbReference type="NCBI Taxonomy" id="208348"/>
    <lineage>
        <taxon>Eukaryota</taxon>
        <taxon>Fungi</taxon>
        <taxon>Dikarya</taxon>
        <taxon>Basidiomycota</taxon>
        <taxon>Pucciniomycotina</taxon>
        <taxon>Pucciniomycetes</taxon>
        <taxon>Pucciniales</taxon>
        <taxon>Pucciniaceae</taxon>
        <taxon>Puccinia</taxon>
    </lineage>
</organism>
<feature type="region of interest" description="Disordered" evidence="1">
    <location>
        <begin position="614"/>
        <end position="634"/>
    </location>
</feature>
<dbReference type="RefSeq" id="XP_053017539.1">
    <property type="nucleotide sequence ID" value="XM_053166303.1"/>
</dbReference>
<sequence length="1081" mass="116899">MSVTADAEKEEWPDPKKLLVLGLKKHLKSRGIPFDSKACHSKLVQIYKDNRPLSLRGNPSTTTKGRGKRLFVPDQAQDNPPAQTTKRPRRGQLASSQAESPADPPPRGKRVIKQPTHPTEPQAEVVSKSNAQPGTSTNGLLESHNAPSCPKQQAESSLPHADVPEVLPQPDPIPPVVSKTNTVLGKIINGQPDIHQRTESSLISNGLPWSNHISPMILQTNAQPGTSATGQPEPKSTPPCPKQRAESSANETPQLDPAYPLKRPRSYPTPMLDPIRRRPVWIVERHLATLGPTLASAECHSKGQCFPAAACRPRGCQQARSTPTRLKHGRSELSGPTAAAANVTPSGDASPQLPASLETANKSAQHQQDHNTANQSLQDPPLLPPSATPRGNASQQLPAGPEAFNKPAQHPPDYNTANQSLADPPPLPLSATPRGNASQQLPAGPEAVNKPARHPPDYNTANQSLADPPPLPPSATPRGVASQQLPAGPEAVNKPAQHQPDHKTANQSLADPPPLPPSATLRSNAFQQLPAGPEAVNKPAQHQLDYNTGDQSLLDPPPLPPSVAPSGDAFQELPASLEAANKPADHHQADCNIANQNLPDPLLQVLPSCDIGIPSSHLGKHPPTASTESPCEEDLHRRRKRLKERQWHTDPKKLTIAKIKEVLTEFAIKPRSSDKKENYVKHYKTLAKQQEGVWAKYLEEKELWAKHLGPSCKRHQANKETQKTPQLDQEIPVNVPVTQSKTAKDSVEPVLEIPDLMNLSPAVNPPCHLPSHKQPEPSTAQQFKTLFPTQRLIQWAATVDDAMHQMDVDDPPIHTNEPNDPAVPGNLLDIPKSLLQSMQTIATGVSSLQATPASDPTHLGAASRLRPSSRAVPSDQEEEIHETPSARPRGRRATPRPAPSGPIPQGGPIPDAIGQHCATLLGRGLQDLLPPPATAAERRSWIYTLEPQSNGHASDTNSNSSVTRDSSGENDSAGEDGEEDHMELDVEYQSGWPRNPKASQETLQIMQCMMRQAGVQSFRPDLGSPTSTAANTFLWDLAVWIFMTLVDAGKYKDVTRETCSEELAATMIHNHATNSIGNKIR</sequence>
<name>A0ABY7CBC8_9BASI</name>
<keyword evidence="3" id="KW-1185">Reference proteome</keyword>
<feature type="compositionally biased region" description="Pro residues" evidence="1">
    <location>
        <begin position="896"/>
        <end position="907"/>
    </location>
</feature>
<feature type="compositionally biased region" description="Polar residues" evidence="1">
    <location>
        <begin position="127"/>
        <end position="140"/>
    </location>
</feature>
<feature type="compositionally biased region" description="Polar residues" evidence="1">
    <location>
        <begin position="221"/>
        <end position="230"/>
    </location>
</feature>
<dbReference type="GeneID" id="77807198"/>
<dbReference type="EMBL" id="CP110422">
    <property type="protein sequence ID" value="WAQ81984.1"/>
    <property type="molecule type" value="Genomic_DNA"/>
</dbReference>
<evidence type="ECO:0000313" key="2">
    <source>
        <dbReference type="EMBL" id="WAQ81984.1"/>
    </source>
</evidence>
<feature type="region of interest" description="Disordered" evidence="1">
    <location>
        <begin position="847"/>
        <end position="914"/>
    </location>
</feature>
<accession>A0ABY7CBC8</accession>
<evidence type="ECO:0000313" key="3">
    <source>
        <dbReference type="Proteomes" id="UP001164743"/>
    </source>
</evidence>
<gene>
    <name evidence="2" type="ORF">PtA15_2A297</name>
</gene>